<evidence type="ECO:0000256" key="3">
    <source>
        <dbReference type="ARBA" id="ARBA00022519"/>
    </source>
</evidence>
<feature type="compositionally biased region" description="Basic and acidic residues" evidence="7">
    <location>
        <begin position="492"/>
        <end position="501"/>
    </location>
</feature>
<feature type="transmembrane region" description="Helical" evidence="8">
    <location>
        <begin position="349"/>
        <end position="374"/>
    </location>
</feature>
<organism evidence="9 10">
    <name type="scientific">Neokomagataea anthophila</name>
    <dbReference type="NCBI Taxonomy" id="2826925"/>
    <lineage>
        <taxon>Bacteria</taxon>
        <taxon>Pseudomonadati</taxon>
        <taxon>Pseudomonadota</taxon>
        <taxon>Alphaproteobacteria</taxon>
        <taxon>Acetobacterales</taxon>
        <taxon>Acetobacteraceae</taxon>
        <taxon>Neokomagataea</taxon>
    </lineage>
</organism>
<dbReference type="InterPro" id="IPR007498">
    <property type="entry name" value="PqiA-like"/>
</dbReference>
<dbReference type="EMBL" id="JAGRQH010000007">
    <property type="protein sequence ID" value="MBR0560274.1"/>
    <property type="molecule type" value="Genomic_DNA"/>
</dbReference>
<keyword evidence="4 8" id="KW-0812">Transmembrane</keyword>
<gene>
    <name evidence="9" type="ORF">KB213_09455</name>
</gene>
<evidence type="ECO:0000313" key="10">
    <source>
        <dbReference type="Proteomes" id="UP000677812"/>
    </source>
</evidence>
<accession>A0ABS5E8P2</accession>
<evidence type="ECO:0000256" key="1">
    <source>
        <dbReference type="ARBA" id="ARBA00004533"/>
    </source>
</evidence>
<dbReference type="Pfam" id="PF04403">
    <property type="entry name" value="PqiA"/>
    <property type="match status" value="2"/>
</dbReference>
<feature type="region of interest" description="Disordered" evidence="7">
    <location>
        <begin position="481"/>
        <end position="501"/>
    </location>
</feature>
<dbReference type="PANTHER" id="PTHR30462">
    <property type="entry name" value="INTERMEMBRANE TRANSPORT PROTEIN PQIB-RELATED"/>
    <property type="match status" value="1"/>
</dbReference>
<comment type="caution">
    <text evidence="9">The sequence shown here is derived from an EMBL/GenBank/DDBJ whole genome shotgun (WGS) entry which is preliminary data.</text>
</comment>
<keyword evidence="5 8" id="KW-1133">Transmembrane helix</keyword>
<feature type="transmembrane region" description="Helical" evidence="8">
    <location>
        <begin position="71"/>
        <end position="91"/>
    </location>
</feature>
<proteinExistence type="predicted"/>
<evidence type="ECO:0000256" key="8">
    <source>
        <dbReference type="SAM" id="Phobius"/>
    </source>
</evidence>
<dbReference type="Proteomes" id="UP000677812">
    <property type="component" value="Unassembled WGS sequence"/>
</dbReference>
<name>A0ABS5E8P2_9PROT</name>
<protein>
    <submittedName>
        <fullName evidence="9">Paraquat-inducible protein A</fullName>
    </submittedName>
</protein>
<evidence type="ECO:0000313" key="9">
    <source>
        <dbReference type="EMBL" id="MBR0560274.1"/>
    </source>
</evidence>
<evidence type="ECO:0000256" key="6">
    <source>
        <dbReference type="ARBA" id="ARBA00023136"/>
    </source>
</evidence>
<keyword evidence="2" id="KW-1003">Cell membrane</keyword>
<dbReference type="InterPro" id="IPR051800">
    <property type="entry name" value="PqiA-PqiB_transport"/>
</dbReference>
<feature type="transmembrane region" description="Helical" evidence="8">
    <location>
        <begin position="123"/>
        <end position="147"/>
    </location>
</feature>
<feature type="transmembrane region" description="Helical" evidence="8">
    <location>
        <begin position="297"/>
        <end position="315"/>
    </location>
</feature>
<feature type="transmembrane region" description="Helical" evidence="8">
    <location>
        <begin position="424"/>
        <end position="442"/>
    </location>
</feature>
<keyword evidence="6 8" id="KW-0472">Membrane</keyword>
<feature type="transmembrane region" description="Helical" evidence="8">
    <location>
        <begin position="395"/>
        <end position="418"/>
    </location>
</feature>
<evidence type="ECO:0000256" key="2">
    <source>
        <dbReference type="ARBA" id="ARBA00022475"/>
    </source>
</evidence>
<evidence type="ECO:0000256" key="7">
    <source>
        <dbReference type="SAM" id="MobiDB-lite"/>
    </source>
</evidence>
<dbReference type="RefSeq" id="WP_211682512.1">
    <property type="nucleotide sequence ID" value="NZ_JAGRQH010000007.1"/>
</dbReference>
<sequence length="501" mass="55050">MSKQFHKQLWRRAVRLSPQSQAPHDSLLVLEDARECSVCGQVQMLPAVKPGYSVNCVRCGTHLARRRRTSVIGTPAAFCMTAAALYVVLLLDPLMTLNVYGRENTVSLWAGPQELAHQGYGGIALLVAFVTILMPGVAIALMGAILYGASRKRMPDWAPCLLAWYERLRAWSMVEVYVLGVLVAYTKLVDLAVVTLQPGVYVLGALMLTMATLDSTFDDELIWNNRTLRETVDGRCGRLFDVAHADRRCDVLPPSSHIVSCTCCSLVMAFDHPVDPQADLGDCPRCGQILRRRKKNGFVAAMSFLLAGITLYIPANLLPVMTYSKVGSGNPSTIMSGVIELWQADMIPLALLVLFASITVPVLKILALASMLVATRLKVRKPLVWLGKLYRAVEIIGRWSMIDVFMISILCAVVRFGFMANVHAELGMVCFALVVVLTIFAAERFDPRGMWDAAGLNDAAPNVHEHEWRVREDVAVGKAQNAAPISKGQPPGHDDMEPEHA</sequence>
<evidence type="ECO:0000256" key="5">
    <source>
        <dbReference type="ARBA" id="ARBA00022989"/>
    </source>
</evidence>
<dbReference type="PANTHER" id="PTHR30462:SF3">
    <property type="entry name" value="INTERMEMBRANE TRANSPORT PROTEIN PQIA"/>
    <property type="match status" value="1"/>
</dbReference>
<evidence type="ECO:0000256" key="4">
    <source>
        <dbReference type="ARBA" id="ARBA00022692"/>
    </source>
</evidence>
<keyword evidence="3" id="KW-0997">Cell inner membrane</keyword>
<keyword evidence="10" id="KW-1185">Reference proteome</keyword>
<reference evidence="9 10" key="1">
    <citation type="submission" date="2021-04" db="EMBL/GenBank/DDBJ databases">
        <title>The complete genome sequence of Neokomagataea sp. TBRC 2177.</title>
        <authorList>
            <person name="Charoenyingcharoen P."/>
            <person name="Yukphan P."/>
        </authorList>
    </citation>
    <scope>NUCLEOTIDE SEQUENCE [LARGE SCALE GENOMIC DNA]</scope>
    <source>
        <strain evidence="9 10">TBRC 2177</strain>
    </source>
</reference>
<comment type="subcellular location">
    <subcellularLocation>
        <location evidence="1">Cell inner membrane</location>
    </subcellularLocation>
</comment>